<evidence type="ECO:0000256" key="1">
    <source>
        <dbReference type="ARBA" id="ARBA00007613"/>
    </source>
</evidence>
<dbReference type="Gene3D" id="1.20.1600.10">
    <property type="entry name" value="Outer membrane efflux proteins (OEP)"/>
    <property type="match status" value="1"/>
</dbReference>
<keyword evidence="2" id="KW-0472">Membrane</keyword>
<keyword evidence="2" id="KW-0564">Palmitate</keyword>
<keyword evidence="2" id="KW-0449">Lipoprotein</keyword>
<dbReference type="NCBIfam" id="TIGR01845">
    <property type="entry name" value="outer_NodT"/>
    <property type="match status" value="1"/>
</dbReference>
<accession>A0ABR7X5Z2</accession>
<evidence type="ECO:0000313" key="3">
    <source>
        <dbReference type="EMBL" id="MBD1385921.1"/>
    </source>
</evidence>
<dbReference type="SUPFAM" id="SSF56954">
    <property type="entry name" value="Outer membrane efflux proteins (OEP)"/>
    <property type="match status" value="1"/>
</dbReference>
<dbReference type="Pfam" id="PF02321">
    <property type="entry name" value="OEP"/>
    <property type="match status" value="2"/>
</dbReference>
<keyword evidence="4" id="KW-1185">Reference proteome</keyword>
<dbReference type="PANTHER" id="PTHR30203:SF33">
    <property type="entry name" value="BLR4455 PROTEIN"/>
    <property type="match status" value="1"/>
</dbReference>
<dbReference type="Gene3D" id="2.20.200.10">
    <property type="entry name" value="Outer membrane efflux proteins (OEP)"/>
    <property type="match status" value="1"/>
</dbReference>
<organism evidence="3 4">
    <name type="scientific">Mucilaginibacter rigui</name>
    <dbReference type="NCBI Taxonomy" id="534635"/>
    <lineage>
        <taxon>Bacteria</taxon>
        <taxon>Pseudomonadati</taxon>
        <taxon>Bacteroidota</taxon>
        <taxon>Sphingobacteriia</taxon>
        <taxon>Sphingobacteriales</taxon>
        <taxon>Sphingobacteriaceae</taxon>
        <taxon>Mucilaginibacter</taxon>
    </lineage>
</organism>
<keyword evidence="2" id="KW-0732">Signal</keyword>
<dbReference type="InterPro" id="IPR010131">
    <property type="entry name" value="MdtP/NodT-like"/>
</dbReference>
<dbReference type="PANTHER" id="PTHR30203">
    <property type="entry name" value="OUTER MEMBRANE CATION EFFLUX PROTEIN"/>
    <property type="match status" value="1"/>
</dbReference>
<dbReference type="PROSITE" id="PS51257">
    <property type="entry name" value="PROKAR_LIPOPROTEIN"/>
    <property type="match status" value="1"/>
</dbReference>
<feature type="chain" id="PRO_5045007485" evidence="2">
    <location>
        <begin position="22"/>
        <end position="470"/>
    </location>
</feature>
<dbReference type="EMBL" id="JACWMW010000002">
    <property type="protein sequence ID" value="MBD1385921.1"/>
    <property type="molecule type" value="Genomic_DNA"/>
</dbReference>
<comment type="similarity">
    <text evidence="1 2">Belongs to the outer membrane factor (OMF) (TC 1.B.17) family.</text>
</comment>
<protein>
    <submittedName>
        <fullName evidence="3">Efflux transporter outer membrane subunit</fullName>
    </submittedName>
</protein>
<reference evidence="3 4" key="1">
    <citation type="submission" date="2020-09" db="EMBL/GenBank/DDBJ databases">
        <title>Novel species of Mucilaginibacter isolated from a glacier on the Tibetan Plateau.</title>
        <authorList>
            <person name="Liu Q."/>
            <person name="Xin Y.-H."/>
        </authorList>
    </citation>
    <scope>NUCLEOTIDE SEQUENCE [LARGE SCALE GENOMIC DNA]</scope>
    <source>
        <strain evidence="3 4">CGMCC 1.13878</strain>
    </source>
</reference>
<dbReference type="Proteomes" id="UP000618754">
    <property type="component" value="Unassembled WGS sequence"/>
</dbReference>
<evidence type="ECO:0000256" key="2">
    <source>
        <dbReference type="RuleBase" id="RU362097"/>
    </source>
</evidence>
<keyword evidence="2" id="KW-1134">Transmembrane beta strand</keyword>
<sequence>MKFYKASFIIAFLASSFTACKLSKDISVPNANLPKTYRGSRTNDMPSVGGLPWKDFFDDDVLKSLIADALQHNNNLQIALKNIDAASLSLWQAKFGNSPTVNLQASALSTRPSDNSLNGLSLNQALSRQHIEDYTLSATLNWEADIWGKVRDQKAFALAAYLGTQEARKLLQTKIVADLAKGYYNLLMLNAQLEIAKANVLLNDSTLRIIKLQFNSGQVTLLAVQQAEAQRLAAAGLIPGFERQMALQENAISILTGSNPGTVIHDRQLSSVSIPEVLSAGLPDSLLAFRPDVHIAELNLSKANAEVGIAKANMYPSLTINAQGGLDAFKASNWFNIPASLFGSVAGSVLQPVFQQKKLKTRYEIAKINREQTVIQFRQVVLIAVGEVSDAYLALEKLKTEQDLALQRTNMLMVATRNSKSLFNNGMATYLEVITAQGSVLQSELELAGLRKSRLDAMVDLYRAAGGGWK</sequence>
<comment type="subcellular location">
    <subcellularLocation>
        <location evidence="2">Cell membrane</location>
        <topology evidence="2">Lipid-anchor</topology>
    </subcellularLocation>
</comment>
<evidence type="ECO:0000313" key="4">
    <source>
        <dbReference type="Proteomes" id="UP000618754"/>
    </source>
</evidence>
<comment type="caution">
    <text evidence="3">The sequence shown here is derived from an EMBL/GenBank/DDBJ whole genome shotgun (WGS) entry which is preliminary data.</text>
</comment>
<feature type="signal peptide" evidence="2">
    <location>
        <begin position="1"/>
        <end position="21"/>
    </location>
</feature>
<keyword evidence="2" id="KW-0812">Transmembrane</keyword>
<name>A0ABR7X5Z2_9SPHI</name>
<dbReference type="InterPro" id="IPR003423">
    <property type="entry name" value="OMP_efflux"/>
</dbReference>
<proteinExistence type="inferred from homology"/>
<gene>
    <name evidence="3" type="ORF">IDJ75_11570</name>
</gene>